<evidence type="ECO:0000313" key="3">
    <source>
        <dbReference type="Proteomes" id="UP000242246"/>
    </source>
</evidence>
<accession>A0A2A5S1V3</accession>
<gene>
    <name evidence="2" type="ORF">RU87_GL001066</name>
</gene>
<evidence type="ECO:0000259" key="1">
    <source>
        <dbReference type="Pfam" id="PF13349"/>
    </source>
</evidence>
<dbReference type="Gene3D" id="2.160.20.120">
    <property type="match status" value="1"/>
</dbReference>
<proteinExistence type="predicted"/>
<keyword evidence="3" id="KW-1185">Reference proteome</keyword>
<protein>
    <recommendedName>
        <fullName evidence="1">DUF4097 domain-containing protein</fullName>
    </recommendedName>
</protein>
<reference evidence="2 3" key="1">
    <citation type="submission" date="2014-12" db="EMBL/GenBank/DDBJ databases">
        <title>Draft genome sequences of 10 type strains of Lactococcus.</title>
        <authorList>
            <person name="Sun Z."/>
            <person name="Zhong Z."/>
            <person name="Liu W."/>
            <person name="Zhang W."/>
            <person name="Zhang H."/>
        </authorList>
    </citation>
    <scope>NUCLEOTIDE SEQUENCE [LARGE SCALE GENOMIC DNA]</scope>
    <source>
        <strain evidence="2 3">DSM 20686</strain>
    </source>
</reference>
<dbReference type="InterPro" id="IPR025164">
    <property type="entry name" value="Toastrack_DUF4097"/>
</dbReference>
<dbReference type="AlphaFoldDB" id="A0A2A5S1V3"/>
<dbReference type="EMBL" id="JXJX01000004">
    <property type="protein sequence ID" value="PCS07430.1"/>
    <property type="molecule type" value="Genomic_DNA"/>
</dbReference>
<dbReference type="Proteomes" id="UP000242246">
    <property type="component" value="Unassembled WGS sequence"/>
</dbReference>
<name>A0A2A5S1V3_9LACT</name>
<evidence type="ECO:0000313" key="2">
    <source>
        <dbReference type="EMBL" id="PCS07430.1"/>
    </source>
</evidence>
<dbReference type="Pfam" id="PF13349">
    <property type="entry name" value="DUF4097"/>
    <property type="match status" value="1"/>
</dbReference>
<dbReference type="STRING" id="1348632.GCA_001591745_00457"/>
<comment type="caution">
    <text evidence="2">The sequence shown here is derived from an EMBL/GenBank/DDBJ whole genome shotgun (WGS) entry which is preliminary data.</text>
</comment>
<sequence>MIVGVILLIIGSVSAYEIWKVHKPSSLFWHNGFKYAQANTINLNSTMKAFPSDESKVNAIHIDATNSDIVVTTGAKFEINLTYYSPKQSEKVLSVSFKSDTLTIKQNNTVNDQTIFSLGEPASKITIVIPDKSPIKSVYASNQYGNLTFKNLNQIPSISANNENGIITFNTVSATSANISAQNEDMLMYRVTFDQATFQNISGDIEVEDSKILLGGKIINQTGDIYIKDTGLPPYYLMTTNGDKEISREQIANKTTKARADLCIRNETGDISIN</sequence>
<organism evidence="2 3">
    <name type="scientific">Pseudolactococcus plantarum</name>
    <dbReference type="NCBI Taxonomy" id="1365"/>
    <lineage>
        <taxon>Bacteria</taxon>
        <taxon>Bacillati</taxon>
        <taxon>Bacillota</taxon>
        <taxon>Bacilli</taxon>
        <taxon>Lactobacillales</taxon>
        <taxon>Streptococcaceae</taxon>
        <taxon>Pseudolactococcus</taxon>
    </lineage>
</organism>
<feature type="domain" description="DUF4097" evidence="1">
    <location>
        <begin position="57"/>
        <end position="256"/>
    </location>
</feature>